<feature type="compositionally biased region" description="Basic and acidic residues" evidence="1">
    <location>
        <begin position="45"/>
        <end position="60"/>
    </location>
</feature>
<evidence type="ECO:0000256" key="1">
    <source>
        <dbReference type="SAM" id="MobiDB-lite"/>
    </source>
</evidence>
<sequence length="66" mass="7162">MTRSSDEAQQRSPSPTAASTTAATCGIIKDSHTDGQDQQKSSHHKMTDEVKHARFDEKKCRSGGNS</sequence>
<keyword evidence="2" id="KW-1185">Reference proteome</keyword>
<dbReference type="Proteomes" id="UP000046393">
    <property type="component" value="Unplaced"/>
</dbReference>
<accession>A0A0N5AA93</accession>
<evidence type="ECO:0000313" key="2">
    <source>
        <dbReference type="Proteomes" id="UP000046393"/>
    </source>
</evidence>
<dbReference type="WBParaSite" id="SMUV_0000106001-mRNA-1">
    <property type="protein sequence ID" value="SMUV_0000106001-mRNA-1"/>
    <property type="gene ID" value="SMUV_0000106001"/>
</dbReference>
<organism evidence="2 3">
    <name type="scientific">Syphacia muris</name>
    <dbReference type="NCBI Taxonomy" id="451379"/>
    <lineage>
        <taxon>Eukaryota</taxon>
        <taxon>Metazoa</taxon>
        <taxon>Ecdysozoa</taxon>
        <taxon>Nematoda</taxon>
        <taxon>Chromadorea</taxon>
        <taxon>Rhabditida</taxon>
        <taxon>Spirurina</taxon>
        <taxon>Oxyuridomorpha</taxon>
        <taxon>Oxyuroidea</taxon>
        <taxon>Oxyuridae</taxon>
        <taxon>Syphacia</taxon>
    </lineage>
</organism>
<feature type="compositionally biased region" description="Low complexity" evidence="1">
    <location>
        <begin position="12"/>
        <end position="24"/>
    </location>
</feature>
<dbReference type="AlphaFoldDB" id="A0A0N5AA93"/>
<evidence type="ECO:0000313" key="3">
    <source>
        <dbReference type="WBParaSite" id="SMUV_0000106001-mRNA-1"/>
    </source>
</evidence>
<reference evidence="3" key="1">
    <citation type="submission" date="2017-02" db="UniProtKB">
        <authorList>
            <consortium name="WormBaseParasite"/>
        </authorList>
    </citation>
    <scope>IDENTIFICATION</scope>
</reference>
<proteinExistence type="predicted"/>
<name>A0A0N5AA93_9BILA</name>
<protein>
    <submittedName>
        <fullName evidence="3">Uncharacterized protein</fullName>
    </submittedName>
</protein>
<feature type="region of interest" description="Disordered" evidence="1">
    <location>
        <begin position="1"/>
        <end position="66"/>
    </location>
</feature>